<dbReference type="EMBL" id="GL376560">
    <property type="status" value="NOT_ANNOTATED_CDS"/>
    <property type="molecule type" value="Genomic_DNA"/>
</dbReference>
<keyword evidence="2" id="KW-0677">Repeat</keyword>
<keyword evidence="3" id="KW-0732">Signal</keyword>
<reference evidence="5" key="1">
    <citation type="journal article" date="2010" name="Genome Biol.">
        <title>Genome sequence of the necrotrophic plant pathogen Pythium ultimum reveals original pathogenicity mechanisms and effector repertoire.</title>
        <authorList>
            <person name="Levesque C.A."/>
            <person name="Brouwer H."/>
            <person name="Cano L."/>
            <person name="Hamilton J.P."/>
            <person name="Holt C."/>
            <person name="Huitema E."/>
            <person name="Raffaele S."/>
            <person name="Robideau G.P."/>
            <person name="Thines M."/>
            <person name="Win J."/>
            <person name="Zerillo M.M."/>
            <person name="Beakes G.W."/>
            <person name="Boore J.L."/>
            <person name="Busam D."/>
            <person name="Dumas B."/>
            <person name="Ferriera S."/>
            <person name="Fuerstenberg S.I."/>
            <person name="Gachon C.M."/>
            <person name="Gaulin E."/>
            <person name="Govers F."/>
            <person name="Grenville-Briggs L."/>
            <person name="Horner N."/>
            <person name="Hostetler J."/>
            <person name="Jiang R.H."/>
            <person name="Johnson J."/>
            <person name="Krajaejun T."/>
            <person name="Lin H."/>
            <person name="Meijer H.J."/>
            <person name="Moore B."/>
            <person name="Morris P."/>
            <person name="Phuntmart V."/>
            <person name="Puiu D."/>
            <person name="Shetty J."/>
            <person name="Stajich J.E."/>
            <person name="Tripathy S."/>
            <person name="Wawra S."/>
            <person name="van West P."/>
            <person name="Whitty B.R."/>
            <person name="Coutinho P.M."/>
            <person name="Henrissat B."/>
            <person name="Martin F."/>
            <person name="Thomas P.D."/>
            <person name="Tyler B.M."/>
            <person name="De Vries R.P."/>
            <person name="Kamoun S."/>
            <person name="Yandell M."/>
            <person name="Tisserat N."/>
            <person name="Buell C.R."/>
        </authorList>
    </citation>
    <scope>NUCLEOTIDE SEQUENCE</scope>
    <source>
        <strain evidence="5">DAOM:BR144</strain>
    </source>
</reference>
<evidence type="ECO:0000313" key="4">
    <source>
        <dbReference type="EnsemblProtists" id="PYU1_T006986"/>
    </source>
</evidence>
<dbReference type="SUPFAM" id="SSF52058">
    <property type="entry name" value="L domain-like"/>
    <property type="match status" value="1"/>
</dbReference>
<dbReference type="Proteomes" id="UP000019132">
    <property type="component" value="Unassembled WGS sequence"/>
</dbReference>
<evidence type="ECO:0000313" key="5">
    <source>
        <dbReference type="Proteomes" id="UP000019132"/>
    </source>
</evidence>
<reference evidence="4" key="3">
    <citation type="submission" date="2015-02" db="UniProtKB">
        <authorList>
            <consortium name="EnsemblProtists"/>
        </authorList>
    </citation>
    <scope>IDENTIFICATION</scope>
    <source>
        <strain evidence="4">DAOM BR144</strain>
    </source>
</reference>
<evidence type="ECO:0000256" key="1">
    <source>
        <dbReference type="ARBA" id="ARBA00022614"/>
    </source>
</evidence>
<evidence type="ECO:0000256" key="2">
    <source>
        <dbReference type="ARBA" id="ARBA00022737"/>
    </source>
</evidence>
<dbReference type="HOGENOM" id="CLU_035198_2_0_1"/>
<feature type="signal peptide" evidence="3">
    <location>
        <begin position="1"/>
        <end position="27"/>
    </location>
</feature>
<dbReference type="SMART" id="SM00369">
    <property type="entry name" value="LRR_TYP"/>
    <property type="match status" value="3"/>
</dbReference>
<dbReference type="EnsemblProtists" id="PYU1_T006986">
    <property type="protein sequence ID" value="PYU1_T006986"/>
    <property type="gene ID" value="PYU1_G006971"/>
</dbReference>
<dbReference type="PANTHER" id="PTHR24366:SF96">
    <property type="entry name" value="LEUCINE RICH REPEAT CONTAINING 53"/>
    <property type="match status" value="1"/>
</dbReference>
<dbReference type="InterPro" id="IPR032675">
    <property type="entry name" value="LRR_dom_sf"/>
</dbReference>
<name>K3WPU4_GLOUD</name>
<dbReference type="eggNOG" id="KOG0619">
    <property type="taxonomic scope" value="Eukaryota"/>
</dbReference>
<keyword evidence="1" id="KW-0433">Leucine-rich repeat</keyword>
<dbReference type="PANTHER" id="PTHR24366">
    <property type="entry name" value="IG(IMMUNOGLOBULIN) AND LRR(LEUCINE RICH REPEAT) DOMAINS"/>
    <property type="match status" value="1"/>
</dbReference>
<organism evidence="4 5">
    <name type="scientific">Globisporangium ultimum (strain ATCC 200006 / CBS 805.95 / DAOM BR144)</name>
    <name type="common">Pythium ultimum</name>
    <dbReference type="NCBI Taxonomy" id="431595"/>
    <lineage>
        <taxon>Eukaryota</taxon>
        <taxon>Sar</taxon>
        <taxon>Stramenopiles</taxon>
        <taxon>Oomycota</taxon>
        <taxon>Peronosporomycetes</taxon>
        <taxon>Pythiales</taxon>
        <taxon>Pythiaceae</taxon>
        <taxon>Globisporangium</taxon>
    </lineage>
</organism>
<evidence type="ECO:0000256" key="3">
    <source>
        <dbReference type="SAM" id="SignalP"/>
    </source>
</evidence>
<proteinExistence type="predicted"/>
<protein>
    <submittedName>
        <fullName evidence="4">Uncharacterized protein</fullName>
    </submittedName>
</protein>
<dbReference type="InterPro" id="IPR003591">
    <property type="entry name" value="Leu-rich_rpt_typical-subtyp"/>
</dbReference>
<dbReference type="VEuPathDB" id="FungiDB:PYU1_G006971"/>
<accession>K3WPU4</accession>
<dbReference type="AlphaFoldDB" id="K3WPU4"/>
<dbReference type="PROSITE" id="PS51450">
    <property type="entry name" value="LRR"/>
    <property type="match status" value="1"/>
</dbReference>
<dbReference type="InterPro" id="IPR001611">
    <property type="entry name" value="Leu-rich_rpt"/>
</dbReference>
<feature type="chain" id="PRO_5003868140" evidence="3">
    <location>
        <begin position="28"/>
        <end position="402"/>
    </location>
</feature>
<dbReference type="Pfam" id="PF13855">
    <property type="entry name" value="LRR_8"/>
    <property type="match status" value="1"/>
</dbReference>
<dbReference type="STRING" id="431595.K3WPU4"/>
<reference evidence="5" key="2">
    <citation type="submission" date="2010-04" db="EMBL/GenBank/DDBJ databases">
        <authorList>
            <person name="Buell R."/>
            <person name="Hamilton J."/>
            <person name="Hostetler J."/>
        </authorList>
    </citation>
    <scope>NUCLEOTIDE SEQUENCE [LARGE SCALE GENOMIC DNA]</scope>
    <source>
        <strain evidence="5">DAOM:BR144</strain>
    </source>
</reference>
<dbReference type="InParanoid" id="K3WPU4"/>
<keyword evidence="5" id="KW-1185">Reference proteome</keyword>
<dbReference type="Gene3D" id="3.80.10.10">
    <property type="entry name" value="Ribonuclease Inhibitor"/>
    <property type="match status" value="2"/>
</dbReference>
<sequence length="402" mass="43857">MRTRYARATALVAVVLASLCVESVVVAAGSCPKVPAHTLSSDCNGACESYQTCMAPASTTSASCRCFGKRKDQLVVLIPFGKTTAAQLAAASTTLFSNDDEAEAQSWASNDDLTKIAALSLSTLVTDVVIRGGSSSTVLPSREQRFVANVAFDKSFVSSLTQMTKLTVDNINLKASIAELAVNLPSNLLTLNLRNDRLIEFPTALTTLKALQRLDLELNYITDINPSHALSELTDLHLGSNQISTFTAVFPKLTYLDLGWNKLTVPPASLANHTRLETLFFDGNSISSFTQEYAVSSLKDLRFYNNTVMSEFDAILPNLDNLDLRYNSFTKFPLAVFNNTKLNTLELAYNKLSNVSFTNEQANFLNTLDGFSIDNSSLKSDCADSERFYFSNAKAGTHSIYI</sequence>